<protein>
    <submittedName>
        <fullName evidence="2">Uncharacterized protein</fullName>
    </submittedName>
</protein>
<feature type="transmembrane region" description="Helical" evidence="1">
    <location>
        <begin position="35"/>
        <end position="62"/>
    </location>
</feature>
<keyword evidence="3" id="KW-1185">Reference proteome</keyword>
<feature type="transmembrane region" description="Helical" evidence="1">
    <location>
        <begin position="69"/>
        <end position="88"/>
    </location>
</feature>
<name>A0A8J7KZN1_9ACTN</name>
<feature type="transmembrane region" description="Helical" evidence="1">
    <location>
        <begin position="100"/>
        <end position="125"/>
    </location>
</feature>
<organism evidence="2 3">
    <name type="scientific">Longispora fulva</name>
    <dbReference type="NCBI Taxonomy" id="619741"/>
    <lineage>
        <taxon>Bacteria</taxon>
        <taxon>Bacillati</taxon>
        <taxon>Actinomycetota</taxon>
        <taxon>Actinomycetes</taxon>
        <taxon>Micromonosporales</taxon>
        <taxon>Micromonosporaceae</taxon>
        <taxon>Longispora</taxon>
    </lineage>
</organism>
<dbReference type="EMBL" id="JADOUF010000001">
    <property type="protein sequence ID" value="MBG6141362.1"/>
    <property type="molecule type" value="Genomic_DNA"/>
</dbReference>
<keyword evidence="1" id="KW-0812">Transmembrane</keyword>
<evidence type="ECO:0000313" key="2">
    <source>
        <dbReference type="EMBL" id="MBG6141362.1"/>
    </source>
</evidence>
<keyword evidence="1" id="KW-1133">Transmembrane helix</keyword>
<dbReference type="RefSeq" id="WP_197007791.1">
    <property type="nucleotide sequence ID" value="NZ_BONS01000013.1"/>
</dbReference>
<keyword evidence="1" id="KW-0472">Membrane</keyword>
<comment type="caution">
    <text evidence="2">The sequence shown here is derived from an EMBL/GenBank/DDBJ whole genome shotgun (WGS) entry which is preliminary data.</text>
</comment>
<evidence type="ECO:0000313" key="3">
    <source>
        <dbReference type="Proteomes" id="UP000622552"/>
    </source>
</evidence>
<gene>
    <name evidence="2" type="ORF">IW245_007556</name>
</gene>
<proteinExistence type="predicted"/>
<evidence type="ECO:0000256" key="1">
    <source>
        <dbReference type="SAM" id="Phobius"/>
    </source>
</evidence>
<dbReference type="Proteomes" id="UP000622552">
    <property type="component" value="Unassembled WGS sequence"/>
</dbReference>
<sequence>MRRQLVVCAAVGIGSALLWLFGGWGIGSLIPCEMAGFGCLGTVFVALVVAVPVTMAVSWLALRLLGARGPALVAVLGPVVTTLFVVGLDRLHVWSLTSHVPGLSAVLGTVPALPAAAAYALVGWLTAALSGPRDAAPGTPPPSPDPEP</sequence>
<reference evidence="2" key="1">
    <citation type="submission" date="2020-11" db="EMBL/GenBank/DDBJ databases">
        <title>Sequencing the genomes of 1000 actinobacteria strains.</title>
        <authorList>
            <person name="Klenk H.-P."/>
        </authorList>
    </citation>
    <scope>NUCLEOTIDE SEQUENCE</scope>
    <source>
        <strain evidence="2">DSM 45356</strain>
    </source>
</reference>
<accession>A0A8J7KZN1</accession>
<dbReference type="AlphaFoldDB" id="A0A8J7KZN1"/>